<dbReference type="PANTHER" id="PTHR37485">
    <property type="entry name" value="CELL DIVISION PROTEIN FTSB"/>
    <property type="match status" value="1"/>
</dbReference>
<dbReference type="InterPro" id="IPR023081">
    <property type="entry name" value="Cell_div_FtsB"/>
</dbReference>
<dbReference type="Pfam" id="PF04977">
    <property type="entry name" value="DivIC"/>
    <property type="match status" value="1"/>
</dbReference>
<evidence type="ECO:0000256" key="2">
    <source>
        <dbReference type="ARBA" id="ARBA00022618"/>
    </source>
</evidence>
<sequence length="164" mass="17556">MRIFLAALIAALLGLNFLLWMSDDRGVRQQRALETAIQAQKAENATLLDRNRALEAEVKDLKEGFAAIEERARAELGMVRRDETFFRLLDEAPTAPPSKPGRPGEVQKPATAAGAATAPGKPAAAAKKPEPARKPPPPPPRRSEPPADPEPDDGAGPAVEDDGR</sequence>
<keyword evidence="4 7" id="KW-1133">Transmembrane helix</keyword>
<dbReference type="Proteomes" id="UP000295765">
    <property type="component" value="Unassembled WGS sequence"/>
</dbReference>
<evidence type="ECO:0000313" key="10">
    <source>
        <dbReference type="Proteomes" id="UP000295765"/>
    </source>
</evidence>
<dbReference type="GO" id="GO:0032153">
    <property type="term" value="C:cell division site"/>
    <property type="evidence" value="ECO:0007669"/>
    <property type="project" value="UniProtKB-UniRule"/>
</dbReference>
<organism evidence="9 10">
    <name type="scientific">Plasticicumulans lactativorans</name>
    <dbReference type="NCBI Taxonomy" id="1133106"/>
    <lineage>
        <taxon>Bacteria</taxon>
        <taxon>Pseudomonadati</taxon>
        <taxon>Pseudomonadota</taxon>
        <taxon>Gammaproteobacteria</taxon>
        <taxon>Candidatus Competibacteraceae</taxon>
        <taxon>Plasticicumulans</taxon>
    </lineage>
</organism>
<evidence type="ECO:0000313" key="9">
    <source>
        <dbReference type="EMBL" id="TCO75566.1"/>
    </source>
</evidence>
<keyword evidence="5 7" id="KW-0472">Membrane</keyword>
<reference evidence="9 10" key="1">
    <citation type="submission" date="2019-03" db="EMBL/GenBank/DDBJ databases">
        <title>Genomic Encyclopedia of Type Strains, Phase IV (KMG-IV): sequencing the most valuable type-strain genomes for metagenomic binning, comparative biology and taxonomic classification.</title>
        <authorList>
            <person name="Goeker M."/>
        </authorList>
    </citation>
    <scope>NUCLEOTIDE SEQUENCE [LARGE SCALE GENOMIC DNA]</scope>
    <source>
        <strain evidence="9 10">DSM 25287</strain>
    </source>
</reference>
<dbReference type="GO" id="GO:0043093">
    <property type="term" value="P:FtsZ-dependent cytokinesis"/>
    <property type="evidence" value="ECO:0007669"/>
    <property type="project" value="UniProtKB-UniRule"/>
</dbReference>
<keyword evidence="7" id="KW-0997">Cell inner membrane</keyword>
<dbReference type="AlphaFoldDB" id="A0A4R2KWF0"/>
<comment type="subunit">
    <text evidence="7">Part of a complex composed of FtsB, FtsL and FtsQ.</text>
</comment>
<feature type="coiled-coil region" evidence="7">
    <location>
        <begin position="37"/>
        <end position="71"/>
    </location>
</feature>
<keyword evidence="6 7" id="KW-0131">Cell cycle</keyword>
<keyword evidence="3 7" id="KW-0812">Transmembrane</keyword>
<dbReference type="GO" id="GO:0005886">
    <property type="term" value="C:plasma membrane"/>
    <property type="evidence" value="ECO:0007669"/>
    <property type="project" value="UniProtKB-SubCell"/>
</dbReference>
<dbReference type="PANTHER" id="PTHR37485:SF1">
    <property type="entry name" value="CELL DIVISION PROTEIN FTSB"/>
    <property type="match status" value="1"/>
</dbReference>
<evidence type="ECO:0000256" key="1">
    <source>
        <dbReference type="ARBA" id="ARBA00022475"/>
    </source>
</evidence>
<dbReference type="HAMAP" id="MF_00599">
    <property type="entry name" value="FtsB"/>
    <property type="match status" value="1"/>
</dbReference>
<dbReference type="EMBL" id="SLWY01000045">
    <property type="protein sequence ID" value="TCO75566.1"/>
    <property type="molecule type" value="Genomic_DNA"/>
</dbReference>
<proteinExistence type="inferred from homology"/>
<dbReference type="InterPro" id="IPR007060">
    <property type="entry name" value="FtsL/DivIC"/>
</dbReference>
<keyword evidence="10" id="KW-1185">Reference proteome</keyword>
<gene>
    <name evidence="7" type="primary">ftsB</name>
    <name evidence="9" type="ORF">EV699_1451</name>
</gene>
<keyword evidence="2 7" id="KW-0132">Cell division</keyword>
<protein>
    <recommendedName>
        <fullName evidence="7">Cell division protein FtsB</fullName>
    </recommendedName>
</protein>
<dbReference type="OrthoDB" id="7061211at2"/>
<evidence type="ECO:0000256" key="8">
    <source>
        <dbReference type="SAM" id="MobiDB-lite"/>
    </source>
</evidence>
<feature type="compositionally biased region" description="Acidic residues" evidence="8">
    <location>
        <begin position="147"/>
        <end position="164"/>
    </location>
</feature>
<evidence type="ECO:0000256" key="7">
    <source>
        <dbReference type="HAMAP-Rule" id="MF_00599"/>
    </source>
</evidence>
<evidence type="ECO:0000256" key="5">
    <source>
        <dbReference type="ARBA" id="ARBA00023136"/>
    </source>
</evidence>
<comment type="subcellular location">
    <subcellularLocation>
        <location evidence="7">Cell inner membrane</location>
        <topology evidence="7">Single-pass type II membrane protein</topology>
    </subcellularLocation>
    <text evidence="7">Localizes to the division septum.</text>
</comment>
<feature type="region of interest" description="Disordered" evidence="8">
    <location>
        <begin position="88"/>
        <end position="164"/>
    </location>
</feature>
<accession>A0A4R2KWF0</accession>
<evidence type="ECO:0000256" key="3">
    <source>
        <dbReference type="ARBA" id="ARBA00022692"/>
    </source>
</evidence>
<dbReference type="RefSeq" id="WP_132545998.1">
    <property type="nucleotide sequence ID" value="NZ_SLWY01000045.1"/>
</dbReference>
<name>A0A4R2KWF0_9GAMM</name>
<comment type="caution">
    <text evidence="9">The sequence shown here is derived from an EMBL/GenBank/DDBJ whole genome shotgun (WGS) entry which is preliminary data.</text>
</comment>
<feature type="topological domain" description="Cytoplasmic" evidence="7">
    <location>
        <begin position="1"/>
        <end position="3"/>
    </location>
</feature>
<evidence type="ECO:0000256" key="4">
    <source>
        <dbReference type="ARBA" id="ARBA00022989"/>
    </source>
</evidence>
<comment type="similarity">
    <text evidence="7">Belongs to the FtsB family.</text>
</comment>
<comment type="function">
    <text evidence="7">Essential cell division protein. May link together the upstream cell division proteins, which are predominantly cytoplasmic, with the downstream cell division proteins, which are predominantly periplasmic.</text>
</comment>
<evidence type="ECO:0000256" key="6">
    <source>
        <dbReference type="ARBA" id="ARBA00023306"/>
    </source>
</evidence>
<keyword evidence="7" id="KW-0175">Coiled coil</keyword>
<feature type="compositionally biased region" description="Low complexity" evidence="8">
    <location>
        <begin position="109"/>
        <end position="126"/>
    </location>
</feature>
<dbReference type="GO" id="GO:0030428">
    <property type="term" value="C:cell septum"/>
    <property type="evidence" value="ECO:0007669"/>
    <property type="project" value="TreeGrafter"/>
</dbReference>
<feature type="topological domain" description="Periplasmic" evidence="7">
    <location>
        <begin position="22"/>
        <end position="164"/>
    </location>
</feature>
<keyword evidence="1 7" id="KW-1003">Cell membrane</keyword>